<evidence type="ECO:0000256" key="2">
    <source>
        <dbReference type="ARBA" id="ARBA00004727"/>
    </source>
</evidence>
<evidence type="ECO:0000256" key="7">
    <source>
        <dbReference type="ARBA" id="ARBA00022679"/>
    </source>
</evidence>
<dbReference type="Pfam" id="PF00534">
    <property type="entry name" value="Glycos_transf_1"/>
    <property type="match status" value="1"/>
</dbReference>
<feature type="compositionally biased region" description="Basic and acidic residues" evidence="12">
    <location>
        <begin position="97"/>
        <end position="109"/>
    </location>
</feature>
<dbReference type="Gene3D" id="3.40.50.2000">
    <property type="entry name" value="Glycogen Phosphorylase B"/>
    <property type="match status" value="2"/>
</dbReference>
<dbReference type="EMBL" id="JALJOS010000010">
    <property type="protein sequence ID" value="KAK9833952.1"/>
    <property type="molecule type" value="Genomic_DNA"/>
</dbReference>
<gene>
    <name evidence="15" type="ORF">WJX74_010696</name>
</gene>
<dbReference type="GO" id="GO:0009507">
    <property type="term" value="C:chloroplast"/>
    <property type="evidence" value="ECO:0007669"/>
    <property type="project" value="UniProtKB-SubCell"/>
</dbReference>
<accession>A0AAW1RJP2</accession>
<dbReference type="EC" id="2.4.1.-" evidence="11"/>
<keyword evidence="4 11" id="KW-0150">Chloroplast</keyword>
<comment type="similarity">
    <text evidence="3 11">Belongs to the glycosyltransferase 1 family. Bacterial/plant glycogen synthase subfamily.</text>
</comment>
<dbReference type="Proteomes" id="UP001438707">
    <property type="component" value="Unassembled WGS sequence"/>
</dbReference>
<dbReference type="GO" id="GO:0009011">
    <property type="term" value="F:alpha-1,4-glucan glucosyltransferase (ADP-glucose donor) activity"/>
    <property type="evidence" value="ECO:0007669"/>
    <property type="project" value="UniProtKB-EC"/>
</dbReference>
<dbReference type="CDD" id="cd03791">
    <property type="entry name" value="GT5_Glycogen_synthase_DULL1-like"/>
    <property type="match status" value="1"/>
</dbReference>
<comment type="caution">
    <text evidence="15">The sequence shown here is derived from an EMBL/GenBank/DDBJ whole genome shotgun (WGS) entry which is preliminary data.</text>
</comment>
<keyword evidence="8 11" id="KW-0750">Starch biosynthesis</keyword>
<dbReference type="InterPro" id="IPR011835">
    <property type="entry name" value="GS/SS"/>
</dbReference>
<keyword evidence="16" id="KW-1185">Reference proteome</keyword>
<dbReference type="InterPro" id="IPR013534">
    <property type="entry name" value="Starch_synth_cat_dom"/>
</dbReference>
<feature type="compositionally biased region" description="Polar residues" evidence="12">
    <location>
        <begin position="1"/>
        <end position="21"/>
    </location>
</feature>
<feature type="compositionally biased region" description="Polar residues" evidence="12">
    <location>
        <begin position="43"/>
        <end position="64"/>
    </location>
</feature>
<feature type="domain" description="Glycosyl transferase family 1" evidence="13">
    <location>
        <begin position="426"/>
        <end position="575"/>
    </location>
</feature>
<organism evidence="15 16">
    <name type="scientific">Apatococcus lobatus</name>
    <dbReference type="NCBI Taxonomy" id="904363"/>
    <lineage>
        <taxon>Eukaryota</taxon>
        <taxon>Viridiplantae</taxon>
        <taxon>Chlorophyta</taxon>
        <taxon>core chlorophytes</taxon>
        <taxon>Trebouxiophyceae</taxon>
        <taxon>Chlorellales</taxon>
        <taxon>Chlorellaceae</taxon>
        <taxon>Apatococcus</taxon>
    </lineage>
</organism>
<evidence type="ECO:0000256" key="9">
    <source>
        <dbReference type="ARBA" id="ARBA00022946"/>
    </source>
</evidence>
<evidence type="ECO:0000256" key="10">
    <source>
        <dbReference type="ARBA" id="ARBA00023234"/>
    </source>
</evidence>
<dbReference type="Pfam" id="PF08323">
    <property type="entry name" value="Glyco_transf_5"/>
    <property type="match status" value="1"/>
</dbReference>
<keyword evidence="10 11" id="KW-0035">Amyloplast</keyword>
<dbReference type="InterPro" id="IPR001296">
    <property type="entry name" value="Glyco_trans_1"/>
</dbReference>
<evidence type="ECO:0000256" key="11">
    <source>
        <dbReference type="RuleBase" id="RU361232"/>
    </source>
</evidence>
<keyword evidence="5" id="KW-0934">Plastid</keyword>
<evidence type="ECO:0000259" key="13">
    <source>
        <dbReference type="Pfam" id="PF00534"/>
    </source>
</evidence>
<evidence type="ECO:0000256" key="4">
    <source>
        <dbReference type="ARBA" id="ARBA00022528"/>
    </source>
</evidence>
<evidence type="ECO:0000259" key="14">
    <source>
        <dbReference type="Pfam" id="PF08323"/>
    </source>
</evidence>
<dbReference type="SUPFAM" id="SSF53756">
    <property type="entry name" value="UDP-Glycosyltransferase/glycogen phosphorylase"/>
    <property type="match status" value="1"/>
</dbReference>
<sequence>MTFHTSLPGSASPSFTGQVAQPQRLANRPPQLQGNRVSPGPAQPSTSRSAPQAQPSTPQLTANRTRGLRQVCQDGAGPATMSVDSPAVSTASSAEEQAYREASGQEHVDNGTADPGKPTTLFNIVFVTSEVAPWSKTGGLGDVIGSLPPALAARGHRVMVVAPRYKEYPNTEDAGLKVPILDVEVGYHVQQSKGVDWVFVDHPSYLRPGGIYGDQDGVYGDNQWRFAVLCLAALEAALQLNLDGSPYGNDCIFVANDWHASLVPVYLAAKFRPGGALLGSRSVLAIHNLRHQGVYPPGTFGLLGLPGDWYKCLEWQYPPHQRMGAYEEEGRAVNTMKGGISSADRVVTVSPGYAWEIQTPEGGWGMEHMLRSRAYGLNGVLNGIDLREWNPESDEHIYQNYSPSNFSRGKVANKAALQKELGLPERPEVPVIGFIGRLDFQKGADLVLGAAKWLLETQDVQLICLGTGDASLENGMRWMENTYPDRARGWVGFNVPMSHKITAGADLLLMPSRFEPCGLNQLYAMRYGTVPIAHATGGLRDTVLPFNPWDGTGTGWTFSPCNQDAFNSTLATALDTFHNHSDSFRQLQERGMARDSSWDKAAQQYEQIFEWASIDSPYCN</sequence>
<evidence type="ECO:0000256" key="1">
    <source>
        <dbReference type="ARBA" id="ARBA00001478"/>
    </source>
</evidence>
<evidence type="ECO:0000256" key="8">
    <source>
        <dbReference type="ARBA" id="ARBA00022922"/>
    </source>
</evidence>
<reference evidence="15 16" key="1">
    <citation type="journal article" date="2024" name="Nat. Commun.">
        <title>Phylogenomics reveals the evolutionary origins of lichenization in chlorophyte algae.</title>
        <authorList>
            <person name="Puginier C."/>
            <person name="Libourel C."/>
            <person name="Otte J."/>
            <person name="Skaloud P."/>
            <person name="Haon M."/>
            <person name="Grisel S."/>
            <person name="Petersen M."/>
            <person name="Berrin J.G."/>
            <person name="Delaux P.M."/>
            <person name="Dal Grande F."/>
            <person name="Keller J."/>
        </authorList>
    </citation>
    <scope>NUCLEOTIDE SEQUENCE [LARGE SCALE GENOMIC DNA]</scope>
    <source>
        <strain evidence="15 16">SAG 2145</strain>
    </source>
</reference>
<keyword evidence="6 11" id="KW-0328">Glycosyltransferase</keyword>
<dbReference type="GO" id="GO:0004373">
    <property type="term" value="F:alpha-1,4-glucan glucosyltransferase (UDP-glucose donor) activity"/>
    <property type="evidence" value="ECO:0007669"/>
    <property type="project" value="InterPro"/>
</dbReference>
<evidence type="ECO:0000256" key="3">
    <source>
        <dbReference type="ARBA" id="ARBA00010281"/>
    </source>
</evidence>
<name>A0AAW1RJP2_9CHLO</name>
<feature type="region of interest" description="Disordered" evidence="12">
    <location>
        <begin position="1"/>
        <end position="117"/>
    </location>
</feature>
<keyword evidence="9" id="KW-0809">Transit peptide</keyword>
<dbReference type="GO" id="GO:0010021">
    <property type="term" value="P:amylopectin biosynthetic process"/>
    <property type="evidence" value="ECO:0007669"/>
    <property type="project" value="UniProtKB-ARBA"/>
</dbReference>
<evidence type="ECO:0000313" key="15">
    <source>
        <dbReference type="EMBL" id="KAK9833952.1"/>
    </source>
</evidence>
<feature type="domain" description="Starch synthase catalytic" evidence="14">
    <location>
        <begin position="123"/>
        <end position="371"/>
    </location>
</feature>
<comment type="subcellular location">
    <subcellularLocation>
        <location evidence="11">Plastid</location>
        <location evidence="11">Chloroplast</location>
    </subcellularLocation>
    <subcellularLocation>
        <location evidence="11">Plastid</location>
        <location evidence="11">Amyloplast</location>
    </subcellularLocation>
</comment>
<protein>
    <recommendedName>
        <fullName evidence="11">Starch synthase, chloroplastic/amyloplastic</fullName>
        <ecNumber evidence="11">2.4.1.-</ecNumber>
    </recommendedName>
</protein>
<dbReference type="NCBIfam" id="TIGR02095">
    <property type="entry name" value="glgA"/>
    <property type="match status" value="1"/>
</dbReference>
<comment type="pathway">
    <text evidence="2 11">Glycan biosynthesis; starch biosynthesis.</text>
</comment>
<evidence type="ECO:0000256" key="12">
    <source>
        <dbReference type="SAM" id="MobiDB-lite"/>
    </source>
</evidence>
<dbReference type="PANTHER" id="PTHR45825">
    <property type="entry name" value="GRANULE-BOUND STARCH SYNTHASE 1, CHLOROPLASTIC/AMYLOPLASTIC"/>
    <property type="match status" value="1"/>
</dbReference>
<dbReference type="GO" id="GO:0009501">
    <property type="term" value="C:amyloplast"/>
    <property type="evidence" value="ECO:0007669"/>
    <property type="project" value="UniProtKB-SubCell"/>
</dbReference>
<comment type="catalytic activity">
    <reaction evidence="1">
        <text>[(1-&gt;4)-alpha-D-glucosyl](n) + ADP-alpha-D-glucose = [(1-&gt;4)-alpha-D-glucosyl](n+1) + ADP + H(+)</text>
        <dbReference type="Rhea" id="RHEA:18189"/>
        <dbReference type="Rhea" id="RHEA-COMP:9584"/>
        <dbReference type="Rhea" id="RHEA-COMP:9587"/>
        <dbReference type="ChEBI" id="CHEBI:15378"/>
        <dbReference type="ChEBI" id="CHEBI:15444"/>
        <dbReference type="ChEBI" id="CHEBI:57498"/>
        <dbReference type="ChEBI" id="CHEBI:456216"/>
        <dbReference type="EC" id="2.4.1.21"/>
    </reaction>
</comment>
<evidence type="ECO:0000256" key="5">
    <source>
        <dbReference type="ARBA" id="ARBA00022640"/>
    </source>
</evidence>
<dbReference type="AlphaFoldDB" id="A0AAW1RJP2"/>
<evidence type="ECO:0000313" key="16">
    <source>
        <dbReference type="Proteomes" id="UP001438707"/>
    </source>
</evidence>
<evidence type="ECO:0000256" key="6">
    <source>
        <dbReference type="ARBA" id="ARBA00022676"/>
    </source>
</evidence>
<dbReference type="GO" id="GO:0019252">
    <property type="term" value="P:starch biosynthetic process"/>
    <property type="evidence" value="ECO:0007669"/>
    <property type="project" value="UniProtKB-UniRule"/>
</dbReference>
<keyword evidence="7" id="KW-0808">Transferase</keyword>
<dbReference type="FunFam" id="3.40.50.2000:FF:000048">
    <property type="entry name" value="Starch synthase, chloroplastic/amyloplastic"/>
    <property type="match status" value="1"/>
</dbReference>
<dbReference type="HAMAP" id="MF_00484">
    <property type="entry name" value="Glycogen_synth"/>
    <property type="match status" value="1"/>
</dbReference>
<dbReference type="PANTHER" id="PTHR45825:SF11">
    <property type="entry name" value="ALPHA AMYLASE DOMAIN-CONTAINING PROTEIN"/>
    <property type="match status" value="1"/>
</dbReference>
<proteinExistence type="inferred from homology"/>